<feature type="compositionally biased region" description="Polar residues" evidence="5">
    <location>
        <begin position="486"/>
        <end position="500"/>
    </location>
</feature>
<sequence>MDGGQPLAGGSAPEHRRSLIEQIAEGGGGRCSVAGDDFEAMDRPHGHHKEPREPLSDVVRNSFEKVKRDTLLDAGYVQELQQQVPGQLMWLRSSLGLFIQVGLFTVYVGLDCGKTIFNSIALKGDLRIVPQSIPICQAFLQVVLGLSIALSIKGKPALAEVFNLQKILKFLPVSLIFAAAQSFNVLSYTVLSGGTIKILGQVRLLQTALLSKFLLGRSYQLTQWTVIAVIVLAAGNFCLGKEDNKMRWACYQELQEIEANESYSLDSTGIPQACIMGNPDATDNKMQEVQSSMTLGLCYVFTYLILSDLGSLVCERFLKTEEDQPYYIQKTWMEIGSFPCAFILSFLVPLGQSFLGVAEKRWRPQMWWSEHEKCSDPSWASQGTNMNYCGGFFRNWTVAAVIALLLCMSHSFLSGLVVKKLNSVVKLLGKCASLALVFFIGDCWILRKLDPSPICMIAALTVMLATFTFMNLKPSREEKPRDVADGQSTDRQASVEMTQR</sequence>
<name>A0ABP0P931_9DINO</name>
<feature type="region of interest" description="Disordered" evidence="5">
    <location>
        <begin position="477"/>
        <end position="500"/>
    </location>
</feature>
<dbReference type="PANTHER" id="PTHR10231">
    <property type="entry name" value="NUCLEOTIDE-SUGAR TRANSMEMBRANE TRANSPORTER"/>
    <property type="match status" value="1"/>
</dbReference>
<evidence type="ECO:0000313" key="8">
    <source>
        <dbReference type="Proteomes" id="UP001642484"/>
    </source>
</evidence>
<keyword evidence="4 6" id="KW-0472">Membrane</keyword>
<keyword evidence="2 6" id="KW-0812">Transmembrane</keyword>
<dbReference type="Proteomes" id="UP001642484">
    <property type="component" value="Unassembled WGS sequence"/>
</dbReference>
<evidence type="ECO:0000256" key="1">
    <source>
        <dbReference type="ARBA" id="ARBA00004141"/>
    </source>
</evidence>
<evidence type="ECO:0000313" key="7">
    <source>
        <dbReference type="EMBL" id="CAK9071992.1"/>
    </source>
</evidence>
<evidence type="ECO:0000256" key="2">
    <source>
        <dbReference type="ARBA" id="ARBA00022692"/>
    </source>
</evidence>
<feature type="compositionally biased region" description="Basic and acidic residues" evidence="5">
    <location>
        <begin position="40"/>
        <end position="54"/>
    </location>
</feature>
<protein>
    <submittedName>
        <fullName evidence="7">Uncharacterized protein</fullName>
    </submittedName>
</protein>
<feature type="transmembrane region" description="Helical" evidence="6">
    <location>
        <begin position="221"/>
        <end position="239"/>
    </location>
</feature>
<feature type="transmembrane region" description="Helical" evidence="6">
    <location>
        <begin position="338"/>
        <end position="358"/>
    </location>
</feature>
<reference evidence="7 8" key="1">
    <citation type="submission" date="2024-02" db="EMBL/GenBank/DDBJ databases">
        <authorList>
            <person name="Chen Y."/>
            <person name="Shah S."/>
            <person name="Dougan E. K."/>
            <person name="Thang M."/>
            <person name="Chan C."/>
        </authorList>
    </citation>
    <scope>NUCLEOTIDE SEQUENCE [LARGE SCALE GENOMIC DNA]</scope>
</reference>
<evidence type="ECO:0000256" key="6">
    <source>
        <dbReference type="SAM" id="Phobius"/>
    </source>
</evidence>
<proteinExistence type="predicted"/>
<feature type="transmembrane region" description="Helical" evidence="6">
    <location>
        <begin position="453"/>
        <end position="472"/>
    </location>
</feature>
<gene>
    <name evidence="7" type="ORF">CCMP2556_LOCUS35409</name>
</gene>
<dbReference type="InterPro" id="IPR007271">
    <property type="entry name" value="Nuc_sug_transpt"/>
</dbReference>
<organism evidence="7 8">
    <name type="scientific">Durusdinium trenchii</name>
    <dbReference type="NCBI Taxonomy" id="1381693"/>
    <lineage>
        <taxon>Eukaryota</taxon>
        <taxon>Sar</taxon>
        <taxon>Alveolata</taxon>
        <taxon>Dinophyceae</taxon>
        <taxon>Suessiales</taxon>
        <taxon>Symbiodiniaceae</taxon>
        <taxon>Durusdinium</taxon>
    </lineage>
</organism>
<evidence type="ECO:0000256" key="3">
    <source>
        <dbReference type="ARBA" id="ARBA00022989"/>
    </source>
</evidence>
<feature type="transmembrane region" description="Helical" evidence="6">
    <location>
        <begin position="427"/>
        <end position="447"/>
    </location>
</feature>
<accession>A0ABP0P931</accession>
<feature type="transmembrane region" description="Helical" evidence="6">
    <location>
        <begin position="89"/>
        <end position="108"/>
    </location>
</feature>
<dbReference type="EMBL" id="CAXAMN010022695">
    <property type="protein sequence ID" value="CAK9071992.1"/>
    <property type="molecule type" value="Genomic_DNA"/>
</dbReference>
<keyword evidence="8" id="KW-1185">Reference proteome</keyword>
<feature type="transmembrane region" description="Helical" evidence="6">
    <location>
        <begin position="396"/>
        <end position="418"/>
    </location>
</feature>
<comment type="subcellular location">
    <subcellularLocation>
        <location evidence="1">Membrane</location>
        <topology evidence="1">Multi-pass membrane protein</topology>
    </subcellularLocation>
</comment>
<feature type="transmembrane region" description="Helical" evidence="6">
    <location>
        <begin position="170"/>
        <end position="191"/>
    </location>
</feature>
<evidence type="ECO:0000256" key="5">
    <source>
        <dbReference type="SAM" id="MobiDB-lite"/>
    </source>
</evidence>
<comment type="caution">
    <text evidence="7">The sequence shown here is derived from an EMBL/GenBank/DDBJ whole genome shotgun (WGS) entry which is preliminary data.</text>
</comment>
<feature type="region of interest" description="Disordered" evidence="5">
    <location>
        <begin position="27"/>
        <end position="54"/>
    </location>
</feature>
<keyword evidence="3 6" id="KW-1133">Transmembrane helix</keyword>
<dbReference type="Pfam" id="PF04142">
    <property type="entry name" value="Nuc_sug_transp"/>
    <property type="match status" value="1"/>
</dbReference>
<evidence type="ECO:0000256" key="4">
    <source>
        <dbReference type="ARBA" id="ARBA00023136"/>
    </source>
</evidence>